<dbReference type="InterPro" id="IPR024176">
    <property type="entry name" value="Citrate_synthase_bac-typ"/>
</dbReference>
<dbReference type="Pfam" id="PF00285">
    <property type="entry name" value="Citrate_synt"/>
    <property type="match status" value="1"/>
</dbReference>
<dbReference type="CDD" id="cd06114">
    <property type="entry name" value="EcCS_like"/>
    <property type="match status" value="1"/>
</dbReference>
<evidence type="ECO:0000256" key="3">
    <source>
        <dbReference type="ARBA" id="ARBA00022532"/>
    </source>
</evidence>
<feature type="active site" evidence="8">
    <location>
        <position position="307"/>
    </location>
</feature>
<dbReference type="Gene3D" id="1.10.230.10">
    <property type="entry name" value="Cytochrome P450-Terp, domain 2"/>
    <property type="match status" value="1"/>
</dbReference>
<evidence type="ECO:0000256" key="8">
    <source>
        <dbReference type="PIRSR" id="PIRSR001369-1"/>
    </source>
</evidence>
<evidence type="ECO:0000256" key="1">
    <source>
        <dbReference type="ARBA" id="ARBA00004751"/>
    </source>
</evidence>
<feature type="active site" evidence="8">
    <location>
        <position position="364"/>
    </location>
</feature>
<dbReference type="NCBIfam" id="TIGR01798">
    <property type="entry name" value="cit_synth_I"/>
    <property type="match status" value="1"/>
</dbReference>
<dbReference type="InterPro" id="IPR010953">
    <property type="entry name" value="Citrate_synthase_typ-I"/>
</dbReference>
<comment type="caution">
    <text evidence="11">The sequence shown here is derived from an EMBL/GenBank/DDBJ whole genome shotgun (WGS) entry which is preliminary data.</text>
</comment>
<dbReference type="Gene3D" id="2.20.28.60">
    <property type="match status" value="1"/>
</dbReference>
<evidence type="ECO:0000256" key="7">
    <source>
        <dbReference type="PIRNR" id="PIRNR001369"/>
    </source>
</evidence>
<dbReference type="GO" id="GO:0005737">
    <property type="term" value="C:cytoplasm"/>
    <property type="evidence" value="ECO:0007669"/>
    <property type="project" value="InterPro"/>
</dbReference>
<evidence type="ECO:0000256" key="9">
    <source>
        <dbReference type="RuleBase" id="RU003370"/>
    </source>
</evidence>
<dbReference type="NCBIfam" id="NF004126">
    <property type="entry name" value="PRK05614.1"/>
    <property type="match status" value="1"/>
</dbReference>
<dbReference type="GO" id="GO:0006099">
    <property type="term" value="P:tricarboxylic acid cycle"/>
    <property type="evidence" value="ECO:0007669"/>
    <property type="project" value="UniProtKB-UniRule"/>
</dbReference>
<accession>A0A2S5A4H6</accession>
<comment type="pathway">
    <text evidence="1 9">Carbohydrate metabolism; tricarboxylic acid cycle; isocitrate from oxaloacetate: step 1/2.</text>
</comment>
<dbReference type="FunFam" id="1.10.230.10:FF:000002">
    <property type="entry name" value="Citrate synthase"/>
    <property type="match status" value="1"/>
</dbReference>
<dbReference type="PROSITE" id="PS00480">
    <property type="entry name" value="CITRATE_SYNTHASE"/>
    <property type="match status" value="1"/>
</dbReference>
<keyword evidence="3 9" id="KW-0816">Tricarboxylic acid cycle</keyword>
<evidence type="ECO:0000256" key="10">
    <source>
        <dbReference type="RuleBase" id="RU003406"/>
    </source>
</evidence>
<dbReference type="UniPathway" id="UPA00223">
    <property type="reaction ID" value="UER00717"/>
</dbReference>
<dbReference type="InterPro" id="IPR019810">
    <property type="entry name" value="Citrate_synthase_AS"/>
</dbReference>
<dbReference type="EMBL" id="PQVF01000004">
    <property type="protein sequence ID" value="POY37434.1"/>
    <property type="molecule type" value="Genomic_DNA"/>
</dbReference>
<evidence type="ECO:0000313" key="11">
    <source>
        <dbReference type="EMBL" id="POY37434.1"/>
    </source>
</evidence>
<comment type="similarity">
    <text evidence="2 7 10">Belongs to the citrate synthase family.</text>
</comment>
<dbReference type="Proteomes" id="UP000236893">
    <property type="component" value="Unassembled WGS sequence"/>
</dbReference>
<dbReference type="InterPro" id="IPR016142">
    <property type="entry name" value="Citrate_synth-like_lrg_a-sub"/>
</dbReference>
<gene>
    <name evidence="11" type="primary">gltA</name>
    <name evidence="11" type="ORF">C3K47_06640</name>
</gene>
<evidence type="ECO:0000256" key="4">
    <source>
        <dbReference type="ARBA" id="ARBA00022679"/>
    </source>
</evidence>
<dbReference type="SUPFAM" id="SSF48256">
    <property type="entry name" value="Citrate synthase"/>
    <property type="match status" value="1"/>
</dbReference>
<evidence type="ECO:0000256" key="5">
    <source>
        <dbReference type="ARBA" id="ARBA00049288"/>
    </source>
</evidence>
<dbReference type="RefSeq" id="WP_103788342.1">
    <property type="nucleotide sequence ID" value="NZ_PQVF01000004.1"/>
</dbReference>
<organism evidence="11 12">
    <name type="scientific">Solitalea longa</name>
    <dbReference type="NCBI Taxonomy" id="2079460"/>
    <lineage>
        <taxon>Bacteria</taxon>
        <taxon>Pseudomonadati</taxon>
        <taxon>Bacteroidota</taxon>
        <taxon>Sphingobacteriia</taxon>
        <taxon>Sphingobacteriales</taxon>
        <taxon>Sphingobacteriaceae</taxon>
        <taxon>Solitalea</taxon>
    </lineage>
</organism>
<dbReference type="InterPro" id="IPR002020">
    <property type="entry name" value="Citrate_synthase"/>
</dbReference>
<name>A0A2S5A4H6_9SPHI</name>
<reference evidence="11 12" key="1">
    <citation type="submission" date="2018-01" db="EMBL/GenBank/DDBJ databases">
        <authorList>
            <person name="Gaut B.S."/>
            <person name="Morton B.R."/>
            <person name="Clegg M.T."/>
            <person name="Duvall M.R."/>
        </authorList>
    </citation>
    <scope>NUCLEOTIDE SEQUENCE [LARGE SCALE GENOMIC DNA]</scope>
    <source>
        <strain evidence="11 12">HR-AV</strain>
    </source>
</reference>
<sequence>MSEVAELKLGDNTYQLPIITGTENEKAVDIAKLRDLSTFITLDSGYKNTGATKSAITFLDGEEGILRYRGYPIEELAAKSSFIEVAYLLIYGELPTQTQLTDFQFRVSRHTLVHEDMLKFFDGYPSKTHPMGQLASLVCCLSAFYPESLHPNQTPEEVELNIIRMFAKMPTIVSWIYKKAIGHPVMYPKNKFDYVSNYLYMTFGHRTEEYDLDPVIVDAMNKLLILHADHEQNCSTSTVRIVGSSDCNLFASISAGVAALWGPLHGGANQAVIEMLELIKKDGGDVDKWVAKAKDKNDSFRLMGFGHRVYKNFDPRAKIIKEACDNVLNKLGIQDPVLDIAKKLEEVALHDEYFIERKLYPNVDFYSGIIYRALGFPTDMFTVLFALGRLPGWVAQWKEMRENKEPIGRPRQVYVGSTTREYIPLEKR</sequence>
<dbReference type="PANTHER" id="PTHR42871">
    <property type="entry name" value="CITRATE SYNTHASE"/>
    <property type="match status" value="1"/>
</dbReference>
<protein>
    <recommendedName>
        <fullName evidence="6 7">Citrate synthase</fullName>
    </recommendedName>
</protein>
<evidence type="ECO:0000256" key="6">
    <source>
        <dbReference type="NCBIfam" id="TIGR01798"/>
    </source>
</evidence>
<dbReference type="InterPro" id="IPR036969">
    <property type="entry name" value="Citrate_synthase_sf"/>
</dbReference>
<keyword evidence="4 7" id="KW-0808">Transferase</keyword>
<keyword evidence="11" id="KW-0012">Acyltransferase</keyword>
<comment type="catalytic activity">
    <reaction evidence="5 9">
        <text>oxaloacetate + acetyl-CoA + H2O = citrate + CoA + H(+)</text>
        <dbReference type="Rhea" id="RHEA:16845"/>
        <dbReference type="ChEBI" id="CHEBI:15377"/>
        <dbReference type="ChEBI" id="CHEBI:15378"/>
        <dbReference type="ChEBI" id="CHEBI:16452"/>
        <dbReference type="ChEBI" id="CHEBI:16947"/>
        <dbReference type="ChEBI" id="CHEBI:57287"/>
        <dbReference type="ChEBI" id="CHEBI:57288"/>
        <dbReference type="EC" id="2.3.3.16"/>
    </reaction>
</comment>
<dbReference type="Gene3D" id="1.10.580.10">
    <property type="entry name" value="Citrate Synthase, domain 1"/>
    <property type="match status" value="1"/>
</dbReference>
<dbReference type="PANTHER" id="PTHR42871:SF1">
    <property type="entry name" value="CITRATE SYNTHASE"/>
    <property type="match status" value="1"/>
</dbReference>
<dbReference type="OrthoDB" id="9800864at2"/>
<proteinExistence type="inferred from homology"/>
<evidence type="ECO:0000256" key="2">
    <source>
        <dbReference type="ARBA" id="ARBA00010566"/>
    </source>
</evidence>
<keyword evidence="12" id="KW-1185">Reference proteome</keyword>
<dbReference type="PIRSF" id="PIRSF001369">
    <property type="entry name" value="Citrate_synth"/>
    <property type="match status" value="1"/>
</dbReference>
<dbReference type="PRINTS" id="PR00143">
    <property type="entry name" value="CITRTSNTHASE"/>
</dbReference>
<dbReference type="AlphaFoldDB" id="A0A2S5A4H6"/>
<dbReference type="GO" id="GO:0036440">
    <property type="term" value="F:citrate synthase activity"/>
    <property type="evidence" value="ECO:0007669"/>
    <property type="project" value="UniProtKB-EC"/>
</dbReference>
<dbReference type="InterPro" id="IPR016143">
    <property type="entry name" value="Citrate_synth-like_sm_a-sub"/>
</dbReference>
<evidence type="ECO:0000313" key="12">
    <source>
        <dbReference type="Proteomes" id="UP000236893"/>
    </source>
</evidence>